<dbReference type="GO" id="GO:0008270">
    <property type="term" value="F:zinc ion binding"/>
    <property type="evidence" value="ECO:0007669"/>
    <property type="project" value="UniProtKB-KW"/>
</dbReference>
<keyword evidence="2" id="KW-0863">Zinc-finger</keyword>
<feature type="compositionally biased region" description="Polar residues" evidence="5">
    <location>
        <begin position="399"/>
        <end position="413"/>
    </location>
</feature>
<dbReference type="InterPro" id="IPR006612">
    <property type="entry name" value="THAP_Znf"/>
</dbReference>
<organism evidence="6 7">
    <name type="scientific">Owenia fusiformis</name>
    <name type="common">Polychaete worm</name>
    <dbReference type="NCBI Taxonomy" id="6347"/>
    <lineage>
        <taxon>Eukaryota</taxon>
        <taxon>Metazoa</taxon>
        <taxon>Spiralia</taxon>
        <taxon>Lophotrochozoa</taxon>
        <taxon>Annelida</taxon>
        <taxon>Polychaeta</taxon>
        <taxon>Sedentaria</taxon>
        <taxon>Canalipalpata</taxon>
        <taxon>Sabellida</taxon>
        <taxon>Oweniida</taxon>
        <taxon>Oweniidae</taxon>
        <taxon>Owenia</taxon>
    </lineage>
</organism>
<dbReference type="OrthoDB" id="6087056at2759"/>
<feature type="region of interest" description="Disordered" evidence="5">
    <location>
        <begin position="475"/>
        <end position="507"/>
    </location>
</feature>
<feature type="compositionally biased region" description="Polar residues" evidence="5">
    <location>
        <begin position="240"/>
        <end position="249"/>
    </location>
</feature>
<feature type="region of interest" description="Disordered" evidence="5">
    <location>
        <begin position="724"/>
        <end position="750"/>
    </location>
</feature>
<feature type="compositionally biased region" description="Polar residues" evidence="5">
    <location>
        <begin position="276"/>
        <end position="285"/>
    </location>
</feature>
<feature type="region of interest" description="Disordered" evidence="5">
    <location>
        <begin position="381"/>
        <end position="451"/>
    </location>
</feature>
<feature type="compositionally biased region" description="Basic and acidic residues" evidence="5">
    <location>
        <begin position="1776"/>
        <end position="1793"/>
    </location>
</feature>
<dbReference type="EMBL" id="CAIIXF020000007">
    <property type="protein sequence ID" value="CAH1789770.1"/>
    <property type="molecule type" value="Genomic_DNA"/>
</dbReference>
<evidence type="ECO:0000313" key="7">
    <source>
        <dbReference type="Proteomes" id="UP000749559"/>
    </source>
</evidence>
<feature type="compositionally biased region" description="Basic and acidic residues" evidence="5">
    <location>
        <begin position="1411"/>
        <end position="1423"/>
    </location>
</feature>
<feature type="compositionally biased region" description="Polar residues" evidence="5">
    <location>
        <begin position="258"/>
        <end position="267"/>
    </location>
</feature>
<dbReference type="InterPro" id="IPR038441">
    <property type="entry name" value="THAP_Znf_sf"/>
</dbReference>
<gene>
    <name evidence="6" type="ORF">OFUS_LOCUS15074</name>
</gene>
<feature type="compositionally biased region" description="Basic and acidic residues" evidence="5">
    <location>
        <begin position="428"/>
        <end position="442"/>
    </location>
</feature>
<dbReference type="SMART" id="SM00980">
    <property type="entry name" value="THAP"/>
    <property type="match status" value="1"/>
</dbReference>
<feature type="compositionally biased region" description="Polar residues" evidence="5">
    <location>
        <begin position="222"/>
        <end position="231"/>
    </location>
</feature>
<feature type="compositionally biased region" description="Polar residues" evidence="5">
    <location>
        <begin position="294"/>
        <end position="303"/>
    </location>
</feature>
<name>A0A8J1TRJ3_OWEFU</name>
<sequence length="2329" mass="265154">MEKQLQIKEIHQKFICRNINNFAVSRNVSSSHNFSQRQGLSWFKADEPLLAPVEKIKRFDKKLIPFGFSGVKKCVNLTEEQKTLPNGDSYSVMLYKKYGNYKAPLPPDIEPLPFSDTYVYTRVMNTDEGAKQWAEITEKKKHLEKLIRGMQNLESENISECLGFCHLSRTPMEIGKEPDKSNHVPLKQPGITPLPPNMIQKKQDSVSTEQHSKPNLKKQKQDSVSTVQHSKPNLKKQKQDSVNTVQHSKPNLKKQKQDSISTVQHSKPNLKKQKQDSISTVQHSKPNLKKQKQDSVSTVQHSKPNLKKKKQDSTRTVKQDLEQLAIQTLLAQNLIGIKQMVDQAKASGKSVILIPIVNNWNSNPPQAKKNTALVCPPGMNQTSNISTGPPQRPLDPTMVKQQQNSTVDNSDISEQPPPAKMLKLSTDPNKESEVTVNDKSKTDVPVTGKDNSETVPQLSLLKNKAIILKSEIPKSTIGGKKEPPHVPTNDTSREPVPLNKRPTTNTLPTAEFNKTVSIPAPQAINTTIGKTDAKHEDGTPKTTDLFIKGPTGQTIHVKCDLQKGQTAPSLSEAQLRAILAAAEMAKHAIPLNINKQQSMPVNMNKKQPMPVDMNKKQPLPVDMNKKQPMHVDMNKKQPMPVVMNKKQPTRVDMNKKQCVPIDMNKKQPMPVVMNKKQPMSVQAIPVDMNKKQDEPSSMNKKQPISVDVNKKQPVPVDMNMKQPMSVDVSKKQPMSVDVSKKQDESSSMIKKQPISVDVNKKQPMPVDMNKKLPVLIFTNKKQAMPVDRSKKQAIPVDMNEKQAKRIPEMNTNQNRISLSNASNKPKCMDKQARELIGSSVPEKQDQVLSLKSMHRMHEDNPHLDSTLSSQSTKLAFKTPQLMHETTRKVSQQPALRNQNPVTQRGESNDQELDSGDPLLELDSHAQQTEGSIESVMQEICHVESCIFPPMRVSKSIQTQPVCIPLSANQINKSTNITEKECDEEMPRDILNYETGEIEVEVGNIQNKNGNLTTECDKTVEQKVSDSVESVLTQNKNDNNPDHSNKGLIQESEDEHMEVSEVSQTMHTAEDMTEKQKGDDDGIQDHSPARKKWRSSIGFTDDDIARWSRKCCVMQCRANSTIFNFDSERSNKVTFHKIPKDTIQRHTWLVHLQSPKASKSSLEDLYVCSIHFKTGDFEDKEMTKLKNSAVPSRYLWTKGPECEDDKKPKECQCKYILQQHYGEMLFDFNNKETELKELWDIFQLYFEESKFRLENIAKFYTELHYKMHLINHMKQYCEANMMSIFADRIEDSEMFHAVTGCPNIIAFVALYEYLQIGQDEERIAQWEKACALSTELVERKYKDEIEQSRKEPSEPSTEVKLLQKLLEKYENKSNQDLLDKNEEEKRKVEEEARLRQEKINKSIAECQRRKREAAEKKRQEDAAKGIHRKPHRGRKILRVDSDEELIDGKLYKKKDLINGRPISEFNFEEFINTNFPPLPKKEGKNELLSIDELFLTLFKLKMNSNIFDIACINNMEIEYILKTVSKWQTYMYLRLSGEEVSVGRIRLNLPDCVKNLHPNLRLAVDGNDVSLSPVEDLMAQCNLDDSSESDINIEEINQEFKHGRSPYRFEPKARLKKDRGGKVNKKTKKGKRTSPEILKRGGKILSHPDSVKHKKSMKEEAFEYNSSDYETDYSDEDIDSDCMNPELMGYRFEPCLRLKEGRTKKYKLKESKIVKGAQRKETKIKKENEAVSNGTPKLERNEYNSSDYETYFSDVEDDYVLGSRPYMFEPKLRLKEGRNGKRNEKSLAREESSKGIEQQNSIEYNSDDYETDYISSDYEPYYSDSDSESGMWGYKFPDMRLKPGRKKKYTLKASKLREMKSKVKQSPPQLKMEVYSEEPGTSTGAYTDFGLKLNETSDASDVDSNATKGYKGGDISDTDSNATRGYGDVKMEDVEDEASLYAAKFEPDSTEDMATTSQDMCYSDDTKPRLDTVEEYLCGGSDKPTLQGFKTEQPLAVPFAGVQYSSLKTEVSIKVEIEKNANEDDALSETSEISNMQSTSASNDLCSIGSESLGTGSFIIKNEPYDPEYDSSIYGATEATQTFTDEMGNTYRAQIIDRGSLNRNEYTTVHLGNEQNDQNFQSPNLGAAFPDGEFKVLLNPEFGKTGQQIAKSKCTNSEKLSEKEEGDSFKQHFDINDTVKDGAGFVNIEVPTKQEVEFFTKSQNYIGNLQKELTNDSDFIKLEIPDEEMDFGAESSFDLKENMNHDSVFENEYATKIEPGNVKLENNNIKHNEDDNVTMEERDMDTTEWYDNTDEKKDILSSINMSDIPNGWTTCYVKLKRHVRKGANKR</sequence>
<feature type="compositionally biased region" description="Basic residues" evidence="5">
    <location>
        <begin position="1621"/>
        <end position="1631"/>
    </location>
</feature>
<keyword evidence="3" id="KW-0862">Zinc</keyword>
<evidence type="ECO:0000256" key="4">
    <source>
        <dbReference type="ARBA" id="ARBA00023125"/>
    </source>
</evidence>
<evidence type="ECO:0000313" key="6">
    <source>
        <dbReference type="EMBL" id="CAH1789770.1"/>
    </source>
</evidence>
<feature type="region of interest" description="Disordered" evidence="5">
    <location>
        <begin position="1032"/>
        <end position="1093"/>
    </location>
</feature>
<evidence type="ECO:0000256" key="1">
    <source>
        <dbReference type="ARBA" id="ARBA00022723"/>
    </source>
</evidence>
<evidence type="ECO:0000256" key="2">
    <source>
        <dbReference type="ARBA" id="ARBA00022771"/>
    </source>
</evidence>
<feature type="compositionally biased region" description="Polar residues" evidence="5">
    <location>
        <begin position="888"/>
        <end position="905"/>
    </location>
</feature>
<feature type="region of interest" description="Disordered" evidence="5">
    <location>
        <begin position="1404"/>
        <end position="1432"/>
    </location>
</feature>
<feature type="region of interest" description="Disordered" evidence="5">
    <location>
        <begin position="1372"/>
        <end position="1391"/>
    </location>
</feature>
<feature type="region of interest" description="Disordered" evidence="5">
    <location>
        <begin position="173"/>
        <end position="315"/>
    </location>
</feature>
<accession>A0A8J1TRJ3</accession>
<proteinExistence type="predicted"/>
<reference evidence="6" key="1">
    <citation type="submission" date="2022-03" db="EMBL/GenBank/DDBJ databases">
        <authorList>
            <person name="Martin C."/>
        </authorList>
    </citation>
    <scope>NUCLEOTIDE SEQUENCE</scope>
</reference>
<keyword evidence="1" id="KW-0479">Metal-binding</keyword>
<dbReference type="Gene3D" id="6.20.210.20">
    <property type="entry name" value="THAP domain"/>
    <property type="match status" value="1"/>
</dbReference>
<dbReference type="Proteomes" id="UP000749559">
    <property type="component" value="Unassembled WGS sequence"/>
</dbReference>
<evidence type="ECO:0000256" key="3">
    <source>
        <dbReference type="ARBA" id="ARBA00022833"/>
    </source>
</evidence>
<keyword evidence="7" id="KW-1185">Reference proteome</keyword>
<dbReference type="Pfam" id="PF05485">
    <property type="entry name" value="THAP"/>
    <property type="match status" value="1"/>
</dbReference>
<feature type="region of interest" description="Disordered" evidence="5">
    <location>
        <begin position="1612"/>
        <end position="1633"/>
    </location>
</feature>
<feature type="region of interest" description="Disordered" evidence="5">
    <location>
        <begin position="1857"/>
        <end position="1880"/>
    </location>
</feature>
<feature type="region of interest" description="Disordered" evidence="5">
    <location>
        <begin position="1776"/>
        <end position="1809"/>
    </location>
</feature>
<feature type="region of interest" description="Disordered" evidence="5">
    <location>
        <begin position="882"/>
        <end position="917"/>
    </location>
</feature>
<comment type="caution">
    <text evidence="6">The sequence shown here is derived from an EMBL/GenBank/DDBJ whole genome shotgun (WGS) entry which is preliminary data.</text>
</comment>
<evidence type="ECO:0000256" key="5">
    <source>
        <dbReference type="SAM" id="MobiDB-lite"/>
    </source>
</evidence>
<dbReference type="PROSITE" id="PS50950">
    <property type="entry name" value="ZF_THAP"/>
    <property type="match status" value="1"/>
</dbReference>
<feature type="compositionally biased region" description="Basic and acidic residues" evidence="5">
    <location>
        <begin position="1067"/>
        <end position="1087"/>
    </location>
</feature>
<dbReference type="GO" id="GO:0003677">
    <property type="term" value="F:DNA binding"/>
    <property type="evidence" value="ECO:0007669"/>
    <property type="project" value="UniProtKB-UniRule"/>
</dbReference>
<dbReference type="SUPFAM" id="SSF57716">
    <property type="entry name" value="Glucocorticoid receptor-like (DNA-binding domain)"/>
    <property type="match status" value="1"/>
</dbReference>
<keyword evidence="4" id="KW-0238">DNA-binding</keyword>
<protein>
    <submittedName>
        <fullName evidence="6">Uncharacterized protein</fullName>
    </submittedName>
</protein>
<feature type="compositionally biased region" description="Polar residues" evidence="5">
    <location>
        <begin position="1794"/>
        <end position="1803"/>
    </location>
</feature>